<dbReference type="InterPro" id="IPR005311">
    <property type="entry name" value="PBP_dimer"/>
</dbReference>
<accession>A0A553V0S3</accession>
<dbReference type="Pfam" id="PF00905">
    <property type="entry name" value="Transpeptidase"/>
    <property type="match status" value="1"/>
</dbReference>
<keyword evidence="3 5" id="KW-0472">Membrane</keyword>
<dbReference type="SUPFAM" id="SSF56519">
    <property type="entry name" value="Penicillin binding protein dimerisation domain"/>
    <property type="match status" value="1"/>
</dbReference>
<protein>
    <submittedName>
        <fullName evidence="8">Penicillin-binding protein 2</fullName>
    </submittedName>
</protein>
<dbReference type="AlphaFoldDB" id="A0A553V0S3"/>
<dbReference type="GO" id="GO:0008658">
    <property type="term" value="F:penicillin binding"/>
    <property type="evidence" value="ECO:0007669"/>
    <property type="project" value="InterPro"/>
</dbReference>
<evidence type="ECO:0000256" key="1">
    <source>
        <dbReference type="ARBA" id="ARBA00004370"/>
    </source>
</evidence>
<keyword evidence="5" id="KW-1133">Transmembrane helix</keyword>
<dbReference type="Gene3D" id="3.30.450.330">
    <property type="match status" value="1"/>
</dbReference>
<dbReference type="EMBL" id="VKGC01000005">
    <property type="protein sequence ID" value="TSA85811.1"/>
    <property type="molecule type" value="Genomic_DNA"/>
</dbReference>
<evidence type="ECO:0000256" key="2">
    <source>
        <dbReference type="ARBA" id="ARBA00022645"/>
    </source>
</evidence>
<reference evidence="8 9" key="3">
    <citation type="submission" date="2019-07" db="EMBL/GenBank/DDBJ databases">
        <authorList>
            <person name="Papic B."/>
        </authorList>
    </citation>
    <scope>NUCLEOTIDE SEQUENCE [LARGE SCALE GENOMIC DNA]</scope>
    <source>
        <strain evidence="8 9">L8b</strain>
    </source>
</reference>
<comment type="caution">
    <text evidence="8">The sequence shown here is derived from an EMBL/GenBank/DDBJ whole genome shotgun (WGS) entry which is preliminary data.</text>
</comment>
<feature type="domain" description="Penicillin-binding protein dimerisation" evidence="7">
    <location>
        <begin position="62"/>
        <end position="226"/>
    </location>
</feature>
<dbReference type="InterPro" id="IPR012338">
    <property type="entry name" value="Beta-lactam/transpept-like"/>
</dbReference>
<evidence type="ECO:0000256" key="5">
    <source>
        <dbReference type="SAM" id="Phobius"/>
    </source>
</evidence>
<dbReference type="RefSeq" id="WP_120947967.1">
    <property type="nucleotide sequence ID" value="NZ_QXQS01000004.1"/>
</dbReference>
<dbReference type="Gene3D" id="3.40.710.10">
    <property type="entry name" value="DD-peptidase/beta-lactamase superfamily"/>
    <property type="match status" value="1"/>
</dbReference>
<comment type="subcellular location">
    <subcellularLocation>
        <location evidence="1">Membrane</location>
    </subcellularLocation>
</comment>
<feature type="transmembrane region" description="Helical" evidence="5">
    <location>
        <begin position="23"/>
        <end position="43"/>
    </location>
</feature>
<evidence type="ECO:0000256" key="4">
    <source>
        <dbReference type="SAM" id="MobiDB-lite"/>
    </source>
</evidence>
<feature type="domain" description="Penicillin-binding protein transpeptidase" evidence="6">
    <location>
        <begin position="282"/>
        <end position="587"/>
    </location>
</feature>
<dbReference type="Gene3D" id="3.90.1310.10">
    <property type="entry name" value="Penicillin-binding protein 2a (Domain 2)"/>
    <property type="match status" value="1"/>
</dbReference>
<evidence type="ECO:0000313" key="8">
    <source>
        <dbReference type="EMBL" id="TSA85811.1"/>
    </source>
</evidence>
<dbReference type="SUPFAM" id="SSF56601">
    <property type="entry name" value="beta-lactamase/transpeptidase-like"/>
    <property type="match status" value="1"/>
</dbReference>
<evidence type="ECO:0000256" key="3">
    <source>
        <dbReference type="ARBA" id="ARBA00023136"/>
    </source>
</evidence>
<evidence type="ECO:0000259" key="7">
    <source>
        <dbReference type="Pfam" id="PF03717"/>
    </source>
</evidence>
<evidence type="ECO:0000313" key="9">
    <source>
        <dbReference type="Proteomes" id="UP000319322"/>
    </source>
</evidence>
<dbReference type="InterPro" id="IPR050515">
    <property type="entry name" value="Beta-lactam/transpept"/>
</dbReference>
<dbReference type="GO" id="GO:0071555">
    <property type="term" value="P:cell wall organization"/>
    <property type="evidence" value="ECO:0007669"/>
    <property type="project" value="TreeGrafter"/>
</dbReference>
<keyword evidence="2" id="KW-0121">Carboxypeptidase</keyword>
<name>A0A553V0S3_9HELI</name>
<reference evidence="9" key="1">
    <citation type="submission" date="2019-07" db="EMBL/GenBank/DDBJ databases">
        <title>Helicobacter labacensis sp. nov., Helicobacter mehlei sp. nov. and Helicobacter vulpis sp. nov., isolated from gastric mucosa of red fox (Vulpis vulpis).</title>
        <authorList>
            <person name="Papic B."/>
        </authorList>
    </citation>
    <scope>NUCLEOTIDE SEQUENCE [LARGE SCALE GENOMIC DNA]</scope>
    <source>
        <strain evidence="9">L8b</strain>
    </source>
</reference>
<dbReference type="Proteomes" id="UP000319322">
    <property type="component" value="Unassembled WGS sequence"/>
</dbReference>
<dbReference type="GO" id="GO:0004180">
    <property type="term" value="F:carboxypeptidase activity"/>
    <property type="evidence" value="ECO:0007669"/>
    <property type="project" value="UniProtKB-KW"/>
</dbReference>
<keyword evidence="2" id="KW-0378">Hydrolase</keyword>
<sequence length="635" mass="70719">MESALQTSPDIPQDLGPRRTERLLLIFMVICGSLVLFVVVMFFKALLPRKMPAFVVTKTDIATRGTIYSQDGFSLASSQKLFKVGFNTLSIDPNKKQFFIDLLSIYTNIPKSIIAEKFSQEGFVTLSYNINANTAASLRQLNAKFLAYNVFIEYEDSSKKVVPKIGLSIEVSGIARNYLYADNFEPLVGYVKKIDVSKITSVEGVKGLEKFKDKILAPKQDGQDIGKRDLGFNLIEDKTFKSQPRENGYDLALSIPLRLQRELEKILDHAKAHYKSKQIIAGIYLPHNGELLALATTNRFNPNNIQKSDYPALNVDATELSFEPGSTIKPIVYSLLVDKKRIVATQLIDLNHGFYKLGKYTIKDDLAPLKQNTIEDVLVRSSNVGMIKLSKRLSGQELYTGLKNFGFAEPTGIELPYEKTGLIPSVKLLNREVYKGTASYGYGLRTTFLQLLRAYGVFANQGEITTPHLIQRYNAPNGDVFIPDLAPPRQVISPQSAHTMQKLLIKVVTHGTGKRAQVEGLVVGGKTGTARTANNGKYTDIYNSSFFGFAKDKKNTFVVGVVVFGSLGSEEYYGSQTAAPIFKQIIQTLVKYQYLTPSQDLVLKEVPRRALALPTPPTHPKPTKHRPTLINVKQK</sequence>
<keyword evidence="2" id="KW-0645">Protease</keyword>
<dbReference type="PANTHER" id="PTHR30627:SF1">
    <property type="entry name" value="PEPTIDOGLYCAN D,D-TRANSPEPTIDASE FTSI"/>
    <property type="match status" value="1"/>
</dbReference>
<keyword evidence="9" id="KW-1185">Reference proteome</keyword>
<evidence type="ECO:0000259" key="6">
    <source>
        <dbReference type="Pfam" id="PF00905"/>
    </source>
</evidence>
<dbReference type="PANTHER" id="PTHR30627">
    <property type="entry name" value="PEPTIDOGLYCAN D,D-TRANSPEPTIDASE"/>
    <property type="match status" value="1"/>
</dbReference>
<proteinExistence type="predicted"/>
<dbReference type="Pfam" id="PF03717">
    <property type="entry name" value="PBP_dimer"/>
    <property type="match status" value="1"/>
</dbReference>
<reference evidence="8 9" key="2">
    <citation type="submission" date="2019-07" db="EMBL/GenBank/DDBJ databases">
        <title>Helicobacter labacensis sp. nov., Helicobacter mehlei sp. nov. and Helicobacter vulpis sp. nov., isolated from gastric mucosa of red fox (Vulpis vulpis).</title>
        <authorList>
            <person name="Kusar D."/>
            <person name="Gruntar I."/>
            <person name="Pate M."/>
            <person name="Zajc U."/>
            <person name="Ocepek M."/>
        </authorList>
    </citation>
    <scope>NUCLEOTIDE SEQUENCE [LARGE SCALE GENOMIC DNA]</scope>
    <source>
        <strain evidence="8 9">L8b</strain>
    </source>
</reference>
<feature type="region of interest" description="Disordered" evidence="4">
    <location>
        <begin position="612"/>
        <end position="635"/>
    </location>
</feature>
<organism evidence="8 9">
    <name type="scientific">Helicobacter mehlei</name>
    <dbReference type="NCBI Taxonomy" id="2316080"/>
    <lineage>
        <taxon>Bacteria</taxon>
        <taxon>Pseudomonadati</taxon>
        <taxon>Campylobacterota</taxon>
        <taxon>Epsilonproteobacteria</taxon>
        <taxon>Campylobacterales</taxon>
        <taxon>Helicobacteraceae</taxon>
        <taxon>Helicobacter</taxon>
    </lineage>
</organism>
<dbReference type="InterPro" id="IPR001460">
    <property type="entry name" value="PCN-bd_Tpept"/>
</dbReference>
<gene>
    <name evidence="8" type="ORF">FNE76_03460</name>
</gene>
<dbReference type="InterPro" id="IPR036138">
    <property type="entry name" value="PBP_dimer_sf"/>
</dbReference>
<dbReference type="GO" id="GO:0005886">
    <property type="term" value="C:plasma membrane"/>
    <property type="evidence" value="ECO:0007669"/>
    <property type="project" value="TreeGrafter"/>
</dbReference>
<keyword evidence="5" id="KW-0812">Transmembrane</keyword>